<keyword evidence="1" id="KW-0472">Membrane</keyword>
<name>A0A916VPE3_9RHOB</name>
<reference evidence="2" key="1">
    <citation type="journal article" date="2014" name="Int. J. Syst. Evol. Microbiol.">
        <title>Complete genome sequence of Corynebacterium casei LMG S-19264T (=DSM 44701T), isolated from a smear-ripened cheese.</title>
        <authorList>
            <consortium name="US DOE Joint Genome Institute (JGI-PGF)"/>
            <person name="Walter F."/>
            <person name="Albersmeier A."/>
            <person name="Kalinowski J."/>
            <person name="Ruckert C."/>
        </authorList>
    </citation>
    <scope>NUCLEOTIDE SEQUENCE</scope>
    <source>
        <strain evidence="2">CGMCC 1.15880</strain>
    </source>
</reference>
<feature type="transmembrane region" description="Helical" evidence="1">
    <location>
        <begin position="153"/>
        <end position="174"/>
    </location>
</feature>
<keyword evidence="1" id="KW-0812">Transmembrane</keyword>
<dbReference type="RefSeq" id="WP_188673145.1">
    <property type="nucleotide sequence ID" value="NZ_BMKA01000002.1"/>
</dbReference>
<accession>A0A916VPE3</accession>
<proteinExistence type="predicted"/>
<comment type="caution">
    <text evidence="2">The sequence shown here is derived from an EMBL/GenBank/DDBJ whole genome shotgun (WGS) entry which is preliminary data.</text>
</comment>
<keyword evidence="1" id="KW-1133">Transmembrane helix</keyword>
<dbReference type="Proteomes" id="UP000628017">
    <property type="component" value="Unassembled WGS sequence"/>
</dbReference>
<protein>
    <submittedName>
        <fullName evidence="2">Uncharacterized protein</fullName>
    </submittedName>
</protein>
<evidence type="ECO:0000313" key="2">
    <source>
        <dbReference type="EMBL" id="GGA16433.1"/>
    </source>
</evidence>
<evidence type="ECO:0000313" key="3">
    <source>
        <dbReference type="Proteomes" id="UP000628017"/>
    </source>
</evidence>
<reference evidence="2" key="2">
    <citation type="submission" date="2020-09" db="EMBL/GenBank/DDBJ databases">
        <authorList>
            <person name="Sun Q."/>
            <person name="Zhou Y."/>
        </authorList>
    </citation>
    <scope>NUCLEOTIDE SEQUENCE</scope>
    <source>
        <strain evidence="2">CGMCC 1.15880</strain>
    </source>
</reference>
<dbReference type="EMBL" id="BMKA01000002">
    <property type="protein sequence ID" value="GGA16433.1"/>
    <property type="molecule type" value="Genomic_DNA"/>
</dbReference>
<keyword evidence="3" id="KW-1185">Reference proteome</keyword>
<organism evidence="2 3">
    <name type="scientific">Neptunicoccus cionae</name>
    <dbReference type="NCBI Taxonomy" id="2035344"/>
    <lineage>
        <taxon>Bacteria</taxon>
        <taxon>Pseudomonadati</taxon>
        <taxon>Pseudomonadota</taxon>
        <taxon>Alphaproteobacteria</taxon>
        <taxon>Rhodobacterales</taxon>
        <taxon>Paracoccaceae</taxon>
        <taxon>Neptunicoccus</taxon>
    </lineage>
</organism>
<gene>
    <name evidence="2" type="ORF">GCM10011498_16150</name>
</gene>
<dbReference type="AlphaFoldDB" id="A0A916VPE3"/>
<evidence type="ECO:0000256" key="1">
    <source>
        <dbReference type="SAM" id="Phobius"/>
    </source>
</evidence>
<sequence>MSEVSALDMKVRKAVMEADKALRNLAKDVSPTAFDIKLEKLDKTKILSARKKVTAFMGKYSALTQLQGSSAYGKLNDQSQAYVDWMDSIMGQLLKLVVNLEKAAKLAAKDPEKNLKILVDTSVRRFKELRKAPQGLGTLVKEIQKDFRPDAKGFSGVSILPALIMLFMIFEMIAAKIKQRPKLKD</sequence>